<evidence type="ECO:0000256" key="4">
    <source>
        <dbReference type="ARBA" id="ARBA00022679"/>
    </source>
</evidence>
<gene>
    <name evidence="11" type="ORF">AO498_12870</name>
</gene>
<dbReference type="STRING" id="1727163.AO498_12870"/>
<dbReference type="PANTHER" id="PTHR43178:SF5">
    <property type="entry name" value="LIPOAMIDE ACYLTRANSFERASE COMPONENT OF BRANCHED-CHAIN ALPHA-KETO ACID DEHYDROGENASE COMPLEX, MITOCHONDRIAL"/>
    <property type="match status" value="1"/>
</dbReference>
<comment type="cofactor">
    <cofactor evidence="1 7">
        <name>(R)-lipoate</name>
        <dbReference type="ChEBI" id="CHEBI:83088"/>
    </cofactor>
</comment>
<dbReference type="Pfam" id="PF02817">
    <property type="entry name" value="E3_binding"/>
    <property type="match status" value="1"/>
</dbReference>
<dbReference type="Pfam" id="PF00364">
    <property type="entry name" value="Biotin_lipoyl"/>
    <property type="match status" value="1"/>
</dbReference>
<evidence type="ECO:0000256" key="7">
    <source>
        <dbReference type="RuleBase" id="RU003423"/>
    </source>
</evidence>
<dbReference type="OrthoDB" id="9805770at2"/>
<dbReference type="InterPro" id="IPR003016">
    <property type="entry name" value="2-oxoA_DH_lipoyl-BS"/>
</dbReference>
<dbReference type="Gene3D" id="3.30.559.10">
    <property type="entry name" value="Chloramphenicol acetyltransferase-like domain"/>
    <property type="match status" value="1"/>
</dbReference>
<comment type="subunit">
    <text evidence="3">Forms a 24-polypeptide structural core with octahedral symmetry.</text>
</comment>
<feature type="domain" description="Peripheral subunit-binding (PSBD)" evidence="10">
    <location>
        <begin position="128"/>
        <end position="168"/>
    </location>
</feature>
<keyword evidence="12" id="KW-1185">Reference proteome</keyword>
<dbReference type="GO" id="GO:0031405">
    <property type="term" value="F:lipoic acid binding"/>
    <property type="evidence" value="ECO:0007669"/>
    <property type="project" value="TreeGrafter"/>
</dbReference>
<accession>A0A142EQC7</accession>
<feature type="domain" description="Lipoyl-binding" evidence="9">
    <location>
        <begin position="3"/>
        <end position="78"/>
    </location>
</feature>
<evidence type="ECO:0000256" key="2">
    <source>
        <dbReference type="ARBA" id="ARBA00007317"/>
    </source>
</evidence>
<keyword evidence="6 7" id="KW-0012">Acyltransferase</keyword>
<evidence type="ECO:0000256" key="3">
    <source>
        <dbReference type="ARBA" id="ARBA00011484"/>
    </source>
</evidence>
<evidence type="ECO:0000313" key="12">
    <source>
        <dbReference type="Proteomes" id="UP000073816"/>
    </source>
</evidence>
<comment type="similarity">
    <text evidence="2 7">Belongs to the 2-oxoacid dehydrogenase family.</text>
</comment>
<name>A0A142EQC7_9BACT</name>
<dbReference type="InterPro" id="IPR050743">
    <property type="entry name" value="2-oxoacid_DH_E2_comp"/>
</dbReference>
<reference evidence="12" key="1">
    <citation type="submission" date="2015-09" db="EMBL/GenBank/DDBJ databases">
        <title>Complete sequence of Algoriphagus sp. M8-2.</title>
        <authorList>
            <person name="Shintani M."/>
        </authorList>
    </citation>
    <scope>NUCLEOTIDE SEQUENCE [LARGE SCALE GENOMIC DNA]</scope>
    <source>
        <strain evidence="12">M8-2</strain>
    </source>
</reference>
<dbReference type="PROSITE" id="PS00189">
    <property type="entry name" value="LIPOYL"/>
    <property type="match status" value="1"/>
</dbReference>
<evidence type="ECO:0000256" key="8">
    <source>
        <dbReference type="SAM" id="MobiDB-lite"/>
    </source>
</evidence>
<protein>
    <recommendedName>
        <fullName evidence="7">Dihydrolipoamide acetyltransferase component of pyruvate dehydrogenase complex</fullName>
        <ecNumber evidence="7">2.3.1.-</ecNumber>
    </recommendedName>
</protein>
<evidence type="ECO:0000259" key="10">
    <source>
        <dbReference type="PROSITE" id="PS51826"/>
    </source>
</evidence>
<dbReference type="EC" id="2.3.1.-" evidence="7"/>
<dbReference type="PANTHER" id="PTHR43178">
    <property type="entry name" value="DIHYDROLIPOAMIDE ACETYLTRANSFERASE COMPONENT OF PYRUVATE DEHYDROGENASE COMPLEX"/>
    <property type="match status" value="1"/>
</dbReference>
<dbReference type="InterPro" id="IPR023213">
    <property type="entry name" value="CAT-like_dom_sf"/>
</dbReference>
<organism evidence="11 12">
    <name type="scientific">Algoriphagus sanaruensis</name>
    <dbReference type="NCBI Taxonomy" id="1727163"/>
    <lineage>
        <taxon>Bacteria</taxon>
        <taxon>Pseudomonadati</taxon>
        <taxon>Bacteroidota</taxon>
        <taxon>Cytophagia</taxon>
        <taxon>Cytophagales</taxon>
        <taxon>Cyclobacteriaceae</taxon>
        <taxon>Algoriphagus</taxon>
    </lineage>
</organism>
<dbReference type="AlphaFoldDB" id="A0A142EQC7"/>
<proteinExistence type="inferred from homology"/>
<dbReference type="SUPFAM" id="SSF47005">
    <property type="entry name" value="Peripheral subunit-binding domain of 2-oxo acid dehydrogenase complex"/>
    <property type="match status" value="1"/>
</dbReference>
<dbReference type="Pfam" id="PF00198">
    <property type="entry name" value="2-oxoacid_dh"/>
    <property type="match status" value="1"/>
</dbReference>
<evidence type="ECO:0000259" key="9">
    <source>
        <dbReference type="PROSITE" id="PS50968"/>
    </source>
</evidence>
<dbReference type="CDD" id="cd06849">
    <property type="entry name" value="lipoyl_domain"/>
    <property type="match status" value="1"/>
</dbReference>
<keyword evidence="5 7" id="KW-0450">Lipoyl</keyword>
<reference evidence="11 12" key="2">
    <citation type="journal article" date="2016" name="Genome Announc.">
        <title>Complete Genome Sequence of Algoriphagus sp. Strain M8-2, Isolated from a Brackish Lake.</title>
        <authorList>
            <person name="Muraguchi Y."/>
            <person name="Kushimoto K."/>
            <person name="Ohtsubo Y."/>
            <person name="Suzuki T."/>
            <person name="Dohra H."/>
            <person name="Kimbara K."/>
            <person name="Shintani M."/>
        </authorList>
    </citation>
    <scope>NUCLEOTIDE SEQUENCE [LARGE SCALE GENOMIC DNA]</scope>
    <source>
        <strain evidence="11 12">M8-2</strain>
    </source>
</reference>
<dbReference type="RefSeq" id="WP_067548356.1">
    <property type="nucleotide sequence ID" value="NZ_CP012836.1"/>
</dbReference>
<sequence length="432" mass="46692">MASVEMLMPKMGESIIEGTILTWLKKEGDTIEQDESVLEVATDKVDTEVPATHGGVLKKILAKEGDVVAVGAPIAIIEIEGEGSTSVAPKVETESSPKEELIALAPANTQAILEVGSMDEMSSEDGRFYSPLVKSIAKEEGISSTELSKIPGTGKEGRVTKQDMLDYLKNRTEAPSISPSKSPSITEQPKVQASMAASDEIIEMDRMRKIIAQRMVESKRISAHVTSFVEADMTNIVLWREKHKEEYRKKYGEGITFTPFFINAVAKAIRDFPMINISVEGDKIIKKKDINIGMAAALPSGNLIVPVIKNADQLNLVGISKKVNDLAARARANKLTADEVTGGTYTVSNVGSFGNVMGTPIIPQPQVAILAVGAIVKKPAVIETPTGDVIAIRHKMFLSHSYDHRVVDGALGGMFVRKVADYLEAFDINTSL</sequence>
<dbReference type="EMBL" id="CP012836">
    <property type="protein sequence ID" value="AMQ57332.1"/>
    <property type="molecule type" value="Genomic_DNA"/>
</dbReference>
<evidence type="ECO:0000256" key="5">
    <source>
        <dbReference type="ARBA" id="ARBA00022823"/>
    </source>
</evidence>
<evidence type="ECO:0000256" key="1">
    <source>
        <dbReference type="ARBA" id="ARBA00001938"/>
    </source>
</evidence>
<dbReference type="InterPro" id="IPR036625">
    <property type="entry name" value="E3-bd_dom_sf"/>
</dbReference>
<dbReference type="Proteomes" id="UP000073816">
    <property type="component" value="Chromosome"/>
</dbReference>
<dbReference type="SUPFAM" id="SSF52777">
    <property type="entry name" value="CoA-dependent acyltransferases"/>
    <property type="match status" value="1"/>
</dbReference>
<dbReference type="Gene3D" id="2.40.50.100">
    <property type="match status" value="1"/>
</dbReference>
<evidence type="ECO:0000313" key="11">
    <source>
        <dbReference type="EMBL" id="AMQ57332.1"/>
    </source>
</evidence>
<feature type="compositionally biased region" description="Low complexity" evidence="8">
    <location>
        <begin position="175"/>
        <end position="185"/>
    </location>
</feature>
<dbReference type="InterPro" id="IPR001078">
    <property type="entry name" value="2-oxoacid_DH_actylTfrase"/>
</dbReference>
<dbReference type="Gene3D" id="4.10.320.10">
    <property type="entry name" value="E3-binding domain"/>
    <property type="match status" value="1"/>
</dbReference>
<dbReference type="InterPro" id="IPR004167">
    <property type="entry name" value="PSBD"/>
</dbReference>
<dbReference type="KEGG" id="alm:AO498_12870"/>
<dbReference type="GO" id="GO:0016407">
    <property type="term" value="F:acetyltransferase activity"/>
    <property type="evidence" value="ECO:0007669"/>
    <property type="project" value="TreeGrafter"/>
</dbReference>
<dbReference type="PROSITE" id="PS50968">
    <property type="entry name" value="BIOTINYL_LIPOYL"/>
    <property type="match status" value="1"/>
</dbReference>
<dbReference type="PROSITE" id="PS51826">
    <property type="entry name" value="PSBD"/>
    <property type="match status" value="1"/>
</dbReference>
<keyword evidence="4 7" id="KW-0808">Transferase</keyword>
<feature type="region of interest" description="Disordered" evidence="8">
    <location>
        <begin position="172"/>
        <end position="193"/>
    </location>
</feature>
<dbReference type="GO" id="GO:0005737">
    <property type="term" value="C:cytoplasm"/>
    <property type="evidence" value="ECO:0007669"/>
    <property type="project" value="TreeGrafter"/>
</dbReference>
<evidence type="ECO:0000256" key="6">
    <source>
        <dbReference type="ARBA" id="ARBA00023315"/>
    </source>
</evidence>
<dbReference type="InterPro" id="IPR011053">
    <property type="entry name" value="Single_hybrid_motif"/>
</dbReference>
<dbReference type="PATRIC" id="fig|1727163.4.peg.2688"/>
<dbReference type="SUPFAM" id="SSF51230">
    <property type="entry name" value="Single hybrid motif"/>
    <property type="match status" value="1"/>
</dbReference>
<dbReference type="InterPro" id="IPR000089">
    <property type="entry name" value="Biotin_lipoyl"/>
</dbReference>